<evidence type="ECO:0000313" key="9">
    <source>
        <dbReference type="Proteomes" id="UP000646749"/>
    </source>
</evidence>
<evidence type="ECO:0000313" key="8">
    <source>
        <dbReference type="EMBL" id="GIG91384.1"/>
    </source>
</evidence>
<dbReference type="Pfam" id="PF00012">
    <property type="entry name" value="HSP70"/>
    <property type="match status" value="1"/>
</dbReference>
<dbReference type="RefSeq" id="WP_203869771.1">
    <property type="nucleotide sequence ID" value="NZ_BONW01000037.1"/>
</dbReference>
<keyword evidence="7" id="KW-0472">Membrane</keyword>
<gene>
    <name evidence="8" type="ORF">Pen02_63200</name>
</gene>
<evidence type="ECO:0000256" key="1">
    <source>
        <dbReference type="ARBA" id="ARBA00007381"/>
    </source>
</evidence>
<keyword evidence="2" id="KW-0547">Nucleotide-binding</keyword>
<reference evidence="8 9" key="1">
    <citation type="submission" date="2021-01" db="EMBL/GenBank/DDBJ databases">
        <title>Whole genome shotgun sequence of Plantactinospora endophytica NBRC 110450.</title>
        <authorList>
            <person name="Komaki H."/>
            <person name="Tamura T."/>
        </authorList>
    </citation>
    <scope>NUCLEOTIDE SEQUENCE [LARGE SCALE GENOMIC DNA]</scope>
    <source>
        <strain evidence="8 9">NBRC 110450</strain>
    </source>
</reference>
<dbReference type="EMBL" id="BONW01000037">
    <property type="protein sequence ID" value="GIG91384.1"/>
    <property type="molecule type" value="Genomic_DNA"/>
</dbReference>
<sequence length="628" mass="65772">MVSAPRLAIDFGTSHTVAVCQWHPGEGRPLLFDASPLLPSAVFVDSEGRLLVGRDALRAGRSSPAGLEPYPKRRIDEGTILLGQAEVAVVDVVAAVLRRCADEAVRVVGRPIGKVVLTHPAAWGSRRRQILVDAAERAGLPRPALVAEPTAAATYFTTVLARPVRGGDAVVVYDFGAGTFDVAVLRRRPDGGWDVADSQGLADLGGIDLDGIVVDRVRTAVVPAGTVDGRWHRLSQPGAEPDLRHRQSLWEEARAAKEELSRRSTAGLHVPIFEVDVHVTREEFEAAAGAPIERTVALTAATVSGGGVDAERVAGLFLVGGASRVPLVATVLHRRLGIMPTVIEQPELVVAQGALLGAAGAPPGTPPADRSDRLPAPGAPPGPARADAALRVPTADAAPDVPLVGASQGVPTAGGLPGVPTAGTAPVVSRVGGASAGAVRSVGSTGAPRTGPGHRQGRWIGAGAAVLVLLAATVLVVVWVTDLGSGLGPAGRANERVITSAPLREFARPWLDDVGNCEQRRPDTYGGTAVEYVACAGDGWEVQFRALADQNERDRSRTQRVAEYAGTREQYAGSHPRSGTRIEYVFQVDQLVIYWDDDSSAMVGDLTTTHDSSLDAADLLSVWQRYVE</sequence>
<feature type="region of interest" description="Disordered" evidence="6">
    <location>
        <begin position="360"/>
        <end position="385"/>
    </location>
</feature>
<organism evidence="8 9">
    <name type="scientific">Plantactinospora endophytica</name>
    <dbReference type="NCBI Taxonomy" id="673535"/>
    <lineage>
        <taxon>Bacteria</taxon>
        <taxon>Bacillati</taxon>
        <taxon>Actinomycetota</taxon>
        <taxon>Actinomycetes</taxon>
        <taxon>Micromonosporales</taxon>
        <taxon>Micromonosporaceae</taxon>
        <taxon>Plantactinospora</taxon>
    </lineage>
</organism>
<protein>
    <recommendedName>
        <fullName evidence="10">Hsp70 family protein</fullName>
    </recommendedName>
</protein>
<name>A0ABQ4E9S8_9ACTN</name>
<dbReference type="Gene3D" id="3.90.640.10">
    <property type="entry name" value="Actin, Chain A, domain 4"/>
    <property type="match status" value="1"/>
</dbReference>
<evidence type="ECO:0000256" key="5">
    <source>
        <dbReference type="ARBA" id="ARBA00023186"/>
    </source>
</evidence>
<dbReference type="PROSITE" id="PS01036">
    <property type="entry name" value="HSP70_3"/>
    <property type="match status" value="1"/>
</dbReference>
<dbReference type="PRINTS" id="PR00301">
    <property type="entry name" value="HEATSHOCK70"/>
</dbReference>
<keyword evidence="7" id="KW-0812">Transmembrane</keyword>
<keyword evidence="9" id="KW-1185">Reference proteome</keyword>
<proteinExistence type="inferred from homology"/>
<evidence type="ECO:0000256" key="7">
    <source>
        <dbReference type="SAM" id="Phobius"/>
    </source>
</evidence>
<keyword evidence="5" id="KW-0143">Chaperone</keyword>
<accession>A0ABQ4E9S8</accession>
<evidence type="ECO:0000256" key="6">
    <source>
        <dbReference type="SAM" id="MobiDB-lite"/>
    </source>
</evidence>
<dbReference type="SUPFAM" id="SSF53067">
    <property type="entry name" value="Actin-like ATPase domain"/>
    <property type="match status" value="2"/>
</dbReference>
<dbReference type="InterPro" id="IPR013126">
    <property type="entry name" value="Hsp_70_fam"/>
</dbReference>
<keyword evidence="4" id="KW-0346">Stress response</keyword>
<comment type="caution">
    <text evidence="8">The sequence shown here is derived from an EMBL/GenBank/DDBJ whole genome shotgun (WGS) entry which is preliminary data.</text>
</comment>
<keyword evidence="7" id="KW-1133">Transmembrane helix</keyword>
<feature type="transmembrane region" description="Helical" evidence="7">
    <location>
        <begin position="459"/>
        <end position="480"/>
    </location>
</feature>
<dbReference type="PANTHER" id="PTHR42749:SF1">
    <property type="entry name" value="CELL SHAPE-DETERMINING PROTEIN MREB"/>
    <property type="match status" value="1"/>
</dbReference>
<keyword evidence="3" id="KW-0067">ATP-binding</keyword>
<evidence type="ECO:0000256" key="2">
    <source>
        <dbReference type="ARBA" id="ARBA00022741"/>
    </source>
</evidence>
<evidence type="ECO:0008006" key="10">
    <source>
        <dbReference type="Google" id="ProtNLM"/>
    </source>
</evidence>
<dbReference type="PANTHER" id="PTHR42749">
    <property type="entry name" value="CELL SHAPE-DETERMINING PROTEIN MREB"/>
    <property type="match status" value="1"/>
</dbReference>
<dbReference type="InterPro" id="IPR018181">
    <property type="entry name" value="Heat_shock_70_CS"/>
</dbReference>
<evidence type="ECO:0000256" key="3">
    <source>
        <dbReference type="ARBA" id="ARBA00022840"/>
    </source>
</evidence>
<evidence type="ECO:0000256" key="4">
    <source>
        <dbReference type="ARBA" id="ARBA00023016"/>
    </source>
</evidence>
<dbReference type="Proteomes" id="UP000646749">
    <property type="component" value="Unassembled WGS sequence"/>
</dbReference>
<dbReference type="InterPro" id="IPR043129">
    <property type="entry name" value="ATPase_NBD"/>
</dbReference>
<dbReference type="Gene3D" id="3.30.420.40">
    <property type="match status" value="2"/>
</dbReference>
<comment type="similarity">
    <text evidence="1">Belongs to the heat shock protein 70 family.</text>
</comment>